<organism evidence="2 3">
    <name type="scientific">Aspergillus heteromorphus CBS 117.55</name>
    <dbReference type="NCBI Taxonomy" id="1448321"/>
    <lineage>
        <taxon>Eukaryota</taxon>
        <taxon>Fungi</taxon>
        <taxon>Dikarya</taxon>
        <taxon>Ascomycota</taxon>
        <taxon>Pezizomycotina</taxon>
        <taxon>Eurotiomycetes</taxon>
        <taxon>Eurotiomycetidae</taxon>
        <taxon>Eurotiales</taxon>
        <taxon>Aspergillaceae</taxon>
        <taxon>Aspergillus</taxon>
        <taxon>Aspergillus subgen. Circumdati</taxon>
    </lineage>
</organism>
<feature type="region of interest" description="Disordered" evidence="1">
    <location>
        <begin position="1"/>
        <end position="22"/>
    </location>
</feature>
<evidence type="ECO:0000313" key="2">
    <source>
        <dbReference type="EMBL" id="PWY67557.1"/>
    </source>
</evidence>
<feature type="region of interest" description="Disordered" evidence="1">
    <location>
        <begin position="117"/>
        <end position="155"/>
    </location>
</feature>
<accession>A0A317V3Y8</accession>
<evidence type="ECO:0000313" key="3">
    <source>
        <dbReference type="Proteomes" id="UP000247233"/>
    </source>
</evidence>
<dbReference type="Proteomes" id="UP000247233">
    <property type="component" value="Unassembled WGS sequence"/>
</dbReference>
<sequence length="155" mass="16744">MSNALRRLKRLRRGPVTRRGRLSRQCCPSVMIMRSSHPLDAQPRRILYGPDGIPTGVDAESIHRRGNGGGGVMSGRRTRDDAMLALQALQDDGLGLLGKTRPYDLLSVSAPGDGKWPDSSGSIAIDFFPKPRPRPRPGKVLDGMAASANKQPAAH</sequence>
<keyword evidence="3" id="KW-1185">Reference proteome</keyword>
<proteinExistence type="predicted"/>
<name>A0A317V3Y8_9EURO</name>
<protein>
    <submittedName>
        <fullName evidence="2">Uncharacterized protein</fullName>
    </submittedName>
</protein>
<dbReference type="EMBL" id="MSFL01000040">
    <property type="protein sequence ID" value="PWY67557.1"/>
    <property type="molecule type" value="Genomic_DNA"/>
</dbReference>
<gene>
    <name evidence="2" type="ORF">BO70DRAFT_168918</name>
</gene>
<evidence type="ECO:0000256" key="1">
    <source>
        <dbReference type="SAM" id="MobiDB-lite"/>
    </source>
</evidence>
<dbReference type="GeneID" id="37060586"/>
<feature type="region of interest" description="Disordered" evidence="1">
    <location>
        <begin position="56"/>
        <end position="76"/>
    </location>
</feature>
<reference evidence="2 3" key="1">
    <citation type="submission" date="2016-12" db="EMBL/GenBank/DDBJ databases">
        <title>The genomes of Aspergillus section Nigri reveals drivers in fungal speciation.</title>
        <authorList>
            <consortium name="DOE Joint Genome Institute"/>
            <person name="Vesth T.C."/>
            <person name="Nybo J."/>
            <person name="Theobald S."/>
            <person name="Brandl J."/>
            <person name="Frisvad J.C."/>
            <person name="Nielsen K.F."/>
            <person name="Lyhne E.K."/>
            <person name="Kogle M.E."/>
            <person name="Kuo A."/>
            <person name="Riley R."/>
            <person name="Clum A."/>
            <person name="Nolan M."/>
            <person name="Lipzen A."/>
            <person name="Salamov A."/>
            <person name="Henrissat B."/>
            <person name="Wiebenga A."/>
            <person name="De Vries R.P."/>
            <person name="Grigoriev I.V."/>
            <person name="Mortensen U.H."/>
            <person name="Andersen M.R."/>
            <person name="Baker S.E."/>
        </authorList>
    </citation>
    <scope>NUCLEOTIDE SEQUENCE [LARGE SCALE GENOMIC DNA]</scope>
    <source>
        <strain evidence="2 3">CBS 117.55</strain>
    </source>
</reference>
<dbReference type="RefSeq" id="XP_025395063.1">
    <property type="nucleotide sequence ID" value="XM_025538349.1"/>
</dbReference>
<dbReference type="VEuPathDB" id="FungiDB:BO70DRAFT_168918"/>
<dbReference type="AlphaFoldDB" id="A0A317V3Y8"/>
<comment type="caution">
    <text evidence="2">The sequence shown here is derived from an EMBL/GenBank/DDBJ whole genome shotgun (WGS) entry which is preliminary data.</text>
</comment>